<organism evidence="1 2">
    <name type="scientific">Ilyodon furcidens</name>
    <name type="common">goldbreast splitfin</name>
    <dbReference type="NCBI Taxonomy" id="33524"/>
    <lineage>
        <taxon>Eukaryota</taxon>
        <taxon>Metazoa</taxon>
        <taxon>Chordata</taxon>
        <taxon>Craniata</taxon>
        <taxon>Vertebrata</taxon>
        <taxon>Euteleostomi</taxon>
        <taxon>Actinopterygii</taxon>
        <taxon>Neopterygii</taxon>
        <taxon>Teleostei</taxon>
        <taxon>Neoteleostei</taxon>
        <taxon>Acanthomorphata</taxon>
        <taxon>Ovalentaria</taxon>
        <taxon>Atherinomorphae</taxon>
        <taxon>Cyprinodontiformes</taxon>
        <taxon>Goodeidae</taxon>
        <taxon>Ilyodon</taxon>
    </lineage>
</organism>
<evidence type="ECO:0000313" key="2">
    <source>
        <dbReference type="Proteomes" id="UP001482620"/>
    </source>
</evidence>
<accession>A0ABV0SRF4</accession>
<name>A0ABV0SRF4_9TELE</name>
<comment type="caution">
    <text evidence="1">The sequence shown here is derived from an EMBL/GenBank/DDBJ whole genome shotgun (WGS) entry which is preliminary data.</text>
</comment>
<keyword evidence="2" id="KW-1185">Reference proteome</keyword>
<proteinExistence type="predicted"/>
<dbReference type="EMBL" id="JAHRIQ010005844">
    <property type="protein sequence ID" value="MEQ2223144.1"/>
    <property type="molecule type" value="Genomic_DNA"/>
</dbReference>
<evidence type="ECO:0000313" key="1">
    <source>
        <dbReference type="EMBL" id="MEQ2223144.1"/>
    </source>
</evidence>
<protein>
    <submittedName>
        <fullName evidence="1">Uncharacterized protein</fullName>
    </submittedName>
</protein>
<sequence length="113" mass="12806">MAGSLPDSSISWIKTLSILCPPSNVSICILDNYMVFPVSPKQHQRKQNKLCSVNRDPESLNPWRPDCIYLVSCSLIQLSYLSLVLPHFSSLPHQFSSPSIQLEIHLFMFLITC</sequence>
<reference evidence="1 2" key="1">
    <citation type="submission" date="2021-06" db="EMBL/GenBank/DDBJ databases">
        <authorList>
            <person name="Palmer J.M."/>
        </authorList>
    </citation>
    <scope>NUCLEOTIDE SEQUENCE [LARGE SCALE GENOMIC DNA]</scope>
    <source>
        <strain evidence="2">if_2019</strain>
        <tissue evidence="1">Muscle</tissue>
    </source>
</reference>
<dbReference type="Proteomes" id="UP001482620">
    <property type="component" value="Unassembled WGS sequence"/>
</dbReference>
<gene>
    <name evidence="1" type="ORF">ILYODFUR_033744</name>
</gene>